<dbReference type="AlphaFoldDB" id="A0A6L8MD72"/>
<accession>A0A6L8MD72</accession>
<sequence length="210" mass="24245">MFKGTIALFDEYYRKMDAEQPGFNRDLAMEVRERLQQLDYIVERARELEHLVGLPRRKFMESYEAEQKAAVEQCREPSMAAINIDITEDEKQEMSKASFELQLFTETFYYFAFRTRQILQNPKAGVLGLSGFECKGVRDVRNKLIEHVEGKDSQIFIRSFASGGLGGPIIKGPRYDGQHHFQDAGLYTNAEEFRDDLERVLNNSLKIGLS</sequence>
<evidence type="ECO:0000313" key="1">
    <source>
        <dbReference type="EMBL" id="MYM80777.1"/>
    </source>
</evidence>
<dbReference type="EMBL" id="WWCP01000001">
    <property type="protein sequence ID" value="MYM80777.1"/>
    <property type="molecule type" value="Genomic_DNA"/>
</dbReference>
<organism evidence="1 2">
    <name type="scientific">Duganella lactea</name>
    <dbReference type="NCBI Taxonomy" id="2692173"/>
    <lineage>
        <taxon>Bacteria</taxon>
        <taxon>Pseudomonadati</taxon>
        <taxon>Pseudomonadota</taxon>
        <taxon>Betaproteobacteria</taxon>
        <taxon>Burkholderiales</taxon>
        <taxon>Oxalobacteraceae</taxon>
        <taxon>Telluria group</taxon>
        <taxon>Duganella</taxon>
    </lineage>
</organism>
<protein>
    <submittedName>
        <fullName evidence="1">Uncharacterized protein</fullName>
    </submittedName>
</protein>
<reference evidence="1 2" key="1">
    <citation type="submission" date="2019-12" db="EMBL/GenBank/DDBJ databases">
        <title>Novel species isolated from a subtropical stream in China.</title>
        <authorList>
            <person name="Lu H."/>
        </authorList>
    </citation>
    <scope>NUCLEOTIDE SEQUENCE [LARGE SCALE GENOMIC DNA]</scope>
    <source>
        <strain evidence="1 2">FT50W</strain>
    </source>
</reference>
<dbReference type="Proteomes" id="UP000474565">
    <property type="component" value="Unassembled WGS sequence"/>
</dbReference>
<evidence type="ECO:0000313" key="2">
    <source>
        <dbReference type="Proteomes" id="UP000474565"/>
    </source>
</evidence>
<gene>
    <name evidence="1" type="ORF">GTP44_02225</name>
</gene>
<name>A0A6L8MD72_9BURK</name>
<comment type="caution">
    <text evidence="1">The sequence shown here is derived from an EMBL/GenBank/DDBJ whole genome shotgun (WGS) entry which is preliminary data.</text>
</comment>
<proteinExistence type="predicted"/>
<dbReference type="RefSeq" id="WP_161018121.1">
    <property type="nucleotide sequence ID" value="NZ_WWCP01000001.1"/>
</dbReference>